<organism evidence="3 4">
    <name type="scientific">Allomyces macrogynus (strain ATCC 38327)</name>
    <name type="common">Allomyces javanicus var. macrogynus</name>
    <dbReference type="NCBI Taxonomy" id="578462"/>
    <lineage>
        <taxon>Eukaryota</taxon>
        <taxon>Fungi</taxon>
        <taxon>Fungi incertae sedis</taxon>
        <taxon>Blastocladiomycota</taxon>
        <taxon>Blastocladiomycetes</taxon>
        <taxon>Blastocladiales</taxon>
        <taxon>Blastocladiaceae</taxon>
        <taxon>Allomyces</taxon>
    </lineage>
</organism>
<dbReference type="VEuPathDB" id="FungiDB:AMAG_12726"/>
<protein>
    <submittedName>
        <fullName evidence="3">Uncharacterized protein</fullName>
    </submittedName>
</protein>
<accession>A0A0L0T1W1</accession>
<evidence type="ECO:0000313" key="3">
    <source>
        <dbReference type="EMBL" id="KNE68559.1"/>
    </source>
</evidence>
<feature type="transmembrane region" description="Helical" evidence="2">
    <location>
        <begin position="147"/>
        <end position="168"/>
    </location>
</feature>
<dbReference type="EMBL" id="GG745357">
    <property type="protein sequence ID" value="KNE68559.1"/>
    <property type="molecule type" value="Genomic_DNA"/>
</dbReference>
<feature type="region of interest" description="Disordered" evidence="1">
    <location>
        <begin position="339"/>
        <end position="360"/>
    </location>
</feature>
<name>A0A0L0T1W1_ALLM3</name>
<keyword evidence="4" id="KW-1185">Reference proteome</keyword>
<keyword evidence="2" id="KW-0472">Membrane</keyword>
<feature type="region of interest" description="Disordered" evidence="1">
    <location>
        <begin position="371"/>
        <end position="390"/>
    </location>
</feature>
<keyword evidence="2" id="KW-0812">Transmembrane</keyword>
<feature type="region of interest" description="Disordered" evidence="1">
    <location>
        <begin position="527"/>
        <end position="566"/>
    </location>
</feature>
<reference evidence="4" key="2">
    <citation type="submission" date="2009-11" db="EMBL/GenBank/DDBJ databases">
        <title>The Genome Sequence of Allomyces macrogynus strain ATCC 38327.</title>
        <authorList>
            <consortium name="The Broad Institute Genome Sequencing Platform"/>
            <person name="Russ C."/>
            <person name="Cuomo C."/>
            <person name="Shea T."/>
            <person name="Young S.K."/>
            <person name="Zeng Q."/>
            <person name="Koehrsen M."/>
            <person name="Haas B."/>
            <person name="Borodovsky M."/>
            <person name="Guigo R."/>
            <person name="Alvarado L."/>
            <person name="Berlin A."/>
            <person name="Borenstein D."/>
            <person name="Chen Z."/>
            <person name="Engels R."/>
            <person name="Freedman E."/>
            <person name="Gellesch M."/>
            <person name="Goldberg J."/>
            <person name="Griggs A."/>
            <person name="Gujja S."/>
            <person name="Heiman D."/>
            <person name="Hepburn T."/>
            <person name="Howarth C."/>
            <person name="Jen D."/>
            <person name="Larson L."/>
            <person name="Lewis B."/>
            <person name="Mehta T."/>
            <person name="Park D."/>
            <person name="Pearson M."/>
            <person name="Roberts A."/>
            <person name="Saif S."/>
            <person name="Shenoy N."/>
            <person name="Sisk P."/>
            <person name="Stolte C."/>
            <person name="Sykes S."/>
            <person name="Walk T."/>
            <person name="White J."/>
            <person name="Yandava C."/>
            <person name="Burger G."/>
            <person name="Gray M.W."/>
            <person name="Holland P.W.H."/>
            <person name="King N."/>
            <person name="Lang F.B.F."/>
            <person name="Roger A.J."/>
            <person name="Ruiz-Trillo I."/>
            <person name="Lander E."/>
            <person name="Nusbaum C."/>
        </authorList>
    </citation>
    <scope>NUCLEOTIDE SEQUENCE [LARGE SCALE GENOMIC DNA]</scope>
    <source>
        <strain evidence="4">ATCC 38327</strain>
    </source>
</reference>
<feature type="compositionally biased region" description="Low complexity" evidence="1">
    <location>
        <begin position="24"/>
        <end position="37"/>
    </location>
</feature>
<evidence type="ECO:0000313" key="4">
    <source>
        <dbReference type="Proteomes" id="UP000054350"/>
    </source>
</evidence>
<sequence>MSRPLRALDLEHQRPRTVSAPSGPVASPTIAASPSSPLHGPLVSELRKAKSEHVVADDSPVGSVGTDLYHSMVHLDRVASAGGDVSHGCWGAVRRQVSTLVDLITAAVQTVRDKPVDSFLLALQLALWFGFFLMVAVAVYLQPLVTLLAISVFVLVPVLGVLATVLSNQYKAHLQAKKEAATASPGAKPTSPVTTAANAATSPNTAPGHPAPATPAAATADPPLNGPGLPVSGSAVANHMYPHAYSTLPHDHSDLPPGSSPTVIGAATAAAGLGFAGVNKSGYVPLTTNGDDGQAPGAYMGAQQGNAGSWSQSNTINAAGTRGSNRSLVRLRTGASPSLATVNEAPPAPGPYVHGSGSPTERLAVLWDGPEESSMALPTPPGGSTVDVGKRSAQELAPDLNVALASNDVAGSSAGSSKASLLNNSGHLAPMDPKAFRDASIDINGLDMASFFSLPDGAGMSTVTLPIPSSSGNFGDRTSRSSVAMTLPRGGTSTGSGAGGSTGIPTATSANLEAANLRGEPSITITVSSPSVHDLRRRASASRKGRRSVGASASSALNDPGTAGASASQAASATSVATVTAAPTVPMGAAVGNASSDILPGSPLQTQQEGHAHWTNHQRAYPAARMRPIAAESHGQLRGVHTGR</sequence>
<dbReference type="AlphaFoldDB" id="A0A0L0T1W1"/>
<evidence type="ECO:0000256" key="2">
    <source>
        <dbReference type="SAM" id="Phobius"/>
    </source>
</evidence>
<evidence type="ECO:0000256" key="1">
    <source>
        <dbReference type="SAM" id="MobiDB-lite"/>
    </source>
</evidence>
<feature type="compositionally biased region" description="Low complexity" evidence="1">
    <location>
        <begin position="548"/>
        <end position="566"/>
    </location>
</feature>
<feature type="region of interest" description="Disordered" evidence="1">
    <location>
        <begin position="1"/>
        <end position="38"/>
    </location>
</feature>
<keyword evidence="2" id="KW-1133">Transmembrane helix</keyword>
<proteinExistence type="predicted"/>
<feature type="transmembrane region" description="Helical" evidence="2">
    <location>
        <begin position="119"/>
        <end position="141"/>
    </location>
</feature>
<dbReference type="Proteomes" id="UP000054350">
    <property type="component" value="Unassembled WGS sequence"/>
</dbReference>
<gene>
    <name evidence="3" type="ORF">AMAG_12726</name>
</gene>
<feature type="compositionally biased region" description="Low complexity" evidence="1">
    <location>
        <begin position="189"/>
        <end position="208"/>
    </location>
</feature>
<feature type="compositionally biased region" description="Basic and acidic residues" evidence="1">
    <location>
        <begin position="1"/>
        <end position="14"/>
    </location>
</feature>
<feature type="region of interest" description="Disordered" evidence="1">
    <location>
        <begin position="180"/>
        <end position="231"/>
    </location>
</feature>
<feature type="region of interest" description="Disordered" evidence="1">
    <location>
        <begin position="593"/>
        <end position="614"/>
    </location>
</feature>
<feature type="compositionally biased region" description="Low complexity" evidence="1">
    <location>
        <begin position="214"/>
        <end position="223"/>
    </location>
</feature>
<reference evidence="3 4" key="1">
    <citation type="submission" date="2009-11" db="EMBL/GenBank/DDBJ databases">
        <title>Annotation of Allomyces macrogynus ATCC 38327.</title>
        <authorList>
            <consortium name="The Broad Institute Genome Sequencing Platform"/>
            <person name="Russ C."/>
            <person name="Cuomo C."/>
            <person name="Burger G."/>
            <person name="Gray M.W."/>
            <person name="Holland P.W.H."/>
            <person name="King N."/>
            <person name="Lang F.B.F."/>
            <person name="Roger A.J."/>
            <person name="Ruiz-Trillo I."/>
            <person name="Young S.K."/>
            <person name="Zeng Q."/>
            <person name="Gargeya S."/>
            <person name="Fitzgerald M."/>
            <person name="Haas B."/>
            <person name="Abouelleil A."/>
            <person name="Alvarado L."/>
            <person name="Arachchi H.M."/>
            <person name="Berlin A."/>
            <person name="Chapman S.B."/>
            <person name="Gearin G."/>
            <person name="Goldberg J."/>
            <person name="Griggs A."/>
            <person name="Gujja S."/>
            <person name="Hansen M."/>
            <person name="Heiman D."/>
            <person name="Howarth C."/>
            <person name="Larimer J."/>
            <person name="Lui A."/>
            <person name="MacDonald P.J.P."/>
            <person name="McCowen C."/>
            <person name="Montmayeur A."/>
            <person name="Murphy C."/>
            <person name="Neiman D."/>
            <person name="Pearson M."/>
            <person name="Priest M."/>
            <person name="Roberts A."/>
            <person name="Saif S."/>
            <person name="Shea T."/>
            <person name="Sisk P."/>
            <person name="Stolte C."/>
            <person name="Sykes S."/>
            <person name="Wortman J."/>
            <person name="Nusbaum C."/>
            <person name="Birren B."/>
        </authorList>
    </citation>
    <scope>NUCLEOTIDE SEQUENCE [LARGE SCALE GENOMIC DNA]</scope>
    <source>
        <strain evidence="3 4">ATCC 38327</strain>
    </source>
</reference>
<feature type="compositionally biased region" description="Basic residues" evidence="1">
    <location>
        <begin position="535"/>
        <end position="547"/>
    </location>
</feature>